<comment type="subcellular location">
    <subcellularLocation>
        <location evidence="2">Cell membrane</location>
        <topology evidence="2">Multi-pass membrane protein</topology>
    </subcellularLocation>
</comment>
<dbReference type="EMBL" id="QXDF01000001">
    <property type="protein sequence ID" value="RIA56430.1"/>
    <property type="molecule type" value="Genomic_DNA"/>
</dbReference>
<dbReference type="AlphaFoldDB" id="A0A397Q4L4"/>
<dbReference type="UniPathway" id="UPA00557">
    <property type="reaction ID" value="UER00614"/>
</dbReference>
<dbReference type="RefSeq" id="WP_119061222.1">
    <property type="nucleotide sequence ID" value="NZ_QXDF01000001.1"/>
</dbReference>
<evidence type="ECO:0000256" key="13">
    <source>
        <dbReference type="ARBA" id="ARBA00022989"/>
    </source>
</evidence>
<evidence type="ECO:0000256" key="3">
    <source>
        <dbReference type="ARBA" id="ARBA00005119"/>
    </source>
</evidence>
<dbReference type="GO" id="GO:0004605">
    <property type="term" value="F:phosphatidate cytidylyltransferase activity"/>
    <property type="evidence" value="ECO:0007669"/>
    <property type="project" value="UniProtKB-EC"/>
</dbReference>
<keyword evidence="12 18" id="KW-0548">Nucleotidyltransferase</keyword>
<feature type="transmembrane region" description="Helical" evidence="19">
    <location>
        <begin position="150"/>
        <end position="172"/>
    </location>
</feature>
<comment type="catalytic activity">
    <reaction evidence="1 18">
        <text>a 1,2-diacyl-sn-glycero-3-phosphate + CTP + H(+) = a CDP-1,2-diacyl-sn-glycerol + diphosphate</text>
        <dbReference type="Rhea" id="RHEA:16229"/>
        <dbReference type="ChEBI" id="CHEBI:15378"/>
        <dbReference type="ChEBI" id="CHEBI:33019"/>
        <dbReference type="ChEBI" id="CHEBI:37563"/>
        <dbReference type="ChEBI" id="CHEBI:58332"/>
        <dbReference type="ChEBI" id="CHEBI:58608"/>
        <dbReference type="EC" id="2.7.7.41"/>
    </reaction>
</comment>
<evidence type="ECO:0000313" key="21">
    <source>
        <dbReference type="Proteomes" id="UP000266273"/>
    </source>
</evidence>
<dbReference type="Proteomes" id="UP000266273">
    <property type="component" value="Unassembled WGS sequence"/>
</dbReference>
<evidence type="ECO:0000256" key="7">
    <source>
        <dbReference type="ARBA" id="ARBA00019373"/>
    </source>
</evidence>
<dbReference type="OrthoDB" id="9799199at2"/>
<gene>
    <name evidence="20" type="ORF">BXY53_1536</name>
</gene>
<feature type="transmembrane region" description="Helical" evidence="19">
    <location>
        <begin position="192"/>
        <end position="212"/>
    </location>
</feature>
<evidence type="ECO:0000256" key="1">
    <source>
        <dbReference type="ARBA" id="ARBA00001698"/>
    </source>
</evidence>
<evidence type="ECO:0000256" key="9">
    <source>
        <dbReference type="ARBA" id="ARBA00022516"/>
    </source>
</evidence>
<evidence type="ECO:0000256" key="14">
    <source>
        <dbReference type="ARBA" id="ARBA00023098"/>
    </source>
</evidence>
<comment type="pathway">
    <text evidence="4">Lipid metabolism.</text>
</comment>
<keyword evidence="8" id="KW-1003">Cell membrane</keyword>
<feature type="transmembrane region" description="Helical" evidence="19">
    <location>
        <begin position="50"/>
        <end position="69"/>
    </location>
</feature>
<comment type="caution">
    <text evidence="20">The sequence shown here is derived from an EMBL/GenBank/DDBJ whole genome shotgun (WGS) entry which is preliminary data.</text>
</comment>
<sequence length="295" mass="30626">MRQSPRRSKPANPRDDKSLLPSNKLSLRIISGIALAAGALALTYAGPLPFALMVTAFVAVMAWEWGRLVCSSGIDAAWAIQVGATAGGTLLAAWDCPGCGLLAIVAGTLAVFVLRRLDMGTAQSWWAATGVYYVGLPSIALVWIRSDPEFGWVAVLFIFITVWTTDTAAYIFGKSIGGPLLAPDISPKKTWAGFAGGLICATVLGSAVLIGVAGAQAWWPVIMLSAGVSLVSQAGDLGESSIKRLFGRKDSSGIIPGHGGVLDRVDGLVFAALTCAGLALVRAPEAPGYALVVWS</sequence>
<dbReference type="GO" id="GO:0005886">
    <property type="term" value="C:plasma membrane"/>
    <property type="evidence" value="ECO:0007669"/>
    <property type="project" value="UniProtKB-SubCell"/>
</dbReference>
<evidence type="ECO:0000256" key="12">
    <source>
        <dbReference type="ARBA" id="ARBA00022695"/>
    </source>
</evidence>
<evidence type="ECO:0000256" key="4">
    <source>
        <dbReference type="ARBA" id="ARBA00005189"/>
    </source>
</evidence>
<evidence type="ECO:0000256" key="6">
    <source>
        <dbReference type="ARBA" id="ARBA00012487"/>
    </source>
</evidence>
<dbReference type="PANTHER" id="PTHR46382:SF1">
    <property type="entry name" value="PHOSPHATIDATE CYTIDYLYLTRANSFERASE"/>
    <property type="match status" value="1"/>
</dbReference>
<evidence type="ECO:0000313" key="20">
    <source>
        <dbReference type="EMBL" id="RIA56430.1"/>
    </source>
</evidence>
<dbReference type="InterPro" id="IPR000374">
    <property type="entry name" value="PC_trans"/>
</dbReference>
<dbReference type="PANTHER" id="PTHR46382">
    <property type="entry name" value="PHOSPHATIDATE CYTIDYLYLTRANSFERASE"/>
    <property type="match status" value="1"/>
</dbReference>
<dbReference type="Pfam" id="PF01148">
    <property type="entry name" value="CTP_transf_1"/>
    <property type="match status" value="1"/>
</dbReference>
<keyword evidence="17" id="KW-1208">Phospholipid metabolism</keyword>
<keyword evidence="13 19" id="KW-1133">Transmembrane helix</keyword>
<keyword evidence="10 18" id="KW-0808">Transferase</keyword>
<keyword evidence="16" id="KW-0594">Phospholipid biosynthesis</keyword>
<keyword evidence="15 19" id="KW-0472">Membrane</keyword>
<keyword evidence="11 18" id="KW-0812">Transmembrane</keyword>
<feature type="transmembrane region" description="Helical" evidence="19">
    <location>
        <begin position="100"/>
        <end position="117"/>
    </location>
</feature>
<evidence type="ECO:0000256" key="11">
    <source>
        <dbReference type="ARBA" id="ARBA00022692"/>
    </source>
</evidence>
<feature type="transmembrane region" description="Helical" evidence="19">
    <location>
        <begin position="25"/>
        <end position="44"/>
    </location>
</feature>
<dbReference type="PROSITE" id="PS01315">
    <property type="entry name" value="CDS"/>
    <property type="match status" value="1"/>
</dbReference>
<organism evidence="20 21">
    <name type="scientific">Dichotomicrobium thermohalophilum</name>
    <dbReference type="NCBI Taxonomy" id="933063"/>
    <lineage>
        <taxon>Bacteria</taxon>
        <taxon>Pseudomonadati</taxon>
        <taxon>Pseudomonadota</taxon>
        <taxon>Alphaproteobacteria</taxon>
        <taxon>Hyphomicrobiales</taxon>
        <taxon>Hyphomicrobiaceae</taxon>
        <taxon>Dichotomicrobium</taxon>
    </lineage>
</organism>
<comment type="similarity">
    <text evidence="5 18">Belongs to the CDS family.</text>
</comment>
<proteinExistence type="inferred from homology"/>
<evidence type="ECO:0000256" key="10">
    <source>
        <dbReference type="ARBA" id="ARBA00022679"/>
    </source>
</evidence>
<evidence type="ECO:0000256" key="5">
    <source>
        <dbReference type="ARBA" id="ARBA00010185"/>
    </source>
</evidence>
<comment type="pathway">
    <text evidence="3 18">Phospholipid metabolism; CDP-diacylglycerol biosynthesis; CDP-diacylglycerol from sn-glycerol 3-phosphate: step 3/3.</text>
</comment>
<evidence type="ECO:0000256" key="16">
    <source>
        <dbReference type="ARBA" id="ARBA00023209"/>
    </source>
</evidence>
<protein>
    <recommendedName>
        <fullName evidence="7 18">Phosphatidate cytidylyltransferase</fullName>
        <ecNumber evidence="6 18">2.7.7.41</ecNumber>
    </recommendedName>
</protein>
<evidence type="ECO:0000256" key="17">
    <source>
        <dbReference type="ARBA" id="ARBA00023264"/>
    </source>
</evidence>
<keyword evidence="21" id="KW-1185">Reference proteome</keyword>
<dbReference type="GO" id="GO:0016024">
    <property type="term" value="P:CDP-diacylglycerol biosynthetic process"/>
    <property type="evidence" value="ECO:0007669"/>
    <property type="project" value="UniProtKB-UniPathway"/>
</dbReference>
<evidence type="ECO:0000256" key="8">
    <source>
        <dbReference type="ARBA" id="ARBA00022475"/>
    </source>
</evidence>
<name>A0A397Q4L4_9HYPH</name>
<evidence type="ECO:0000256" key="19">
    <source>
        <dbReference type="SAM" id="Phobius"/>
    </source>
</evidence>
<dbReference type="EC" id="2.7.7.41" evidence="6 18"/>
<accession>A0A397Q4L4</accession>
<feature type="transmembrane region" description="Helical" evidence="19">
    <location>
        <begin position="124"/>
        <end position="144"/>
    </location>
</feature>
<keyword evidence="9" id="KW-0444">Lipid biosynthesis</keyword>
<keyword evidence="14" id="KW-0443">Lipid metabolism</keyword>
<evidence type="ECO:0000256" key="15">
    <source>
        <dbReference type="ARBA" id="ARBA00023136"/>
    </source>
</evidence>
<evidence type="ECO:0000256" key="2">
    <source>
        <dbReference type="ARBA" id="ARBA00004651"/>
    </source>
</evidence>
<evidence type="ECO:0000256" key="18">
    <source>
        <dbReference type="RuleBase" id="RU003938"/>
    </source>
</evidence>
<reference evidence="20 21" key="1">
    <citation type="submission" date="2018-08" db="EMBL/GenBank/DDBJ databases">
        <title>Genomic Encyclopedia of Archaeal and Bacterial Type Strains, Phase II (KMG-II): from individual species to whole genera.</title>
        <authorList>
            <person name="Goeker M."/>
        </authorList>
    </citation>
    <scope>NUCLEOTIDE SEQUENCE [LARGE SCALE GENOMIC DNA]</scope>
    <source>
        <strain evidence="20 21">DSM 5002</strain>
    </source>
</reference>